<keyword evidence="1" id="KW-0732">Signal</keyword>
<evidence type="ECO:0000313" key="4">
    <source>
        <dbReference type="Proteomes" id="UP000244223"/>
    </source>
</evidence>
<reference evidence="3 4" key="1">
    <citation type="submission" date="2018-04" db="EMBL/GenBank/DDBJ databases">
        <title>Genomic Encyclopedia of Archaeal and Bacterial Type Strains, Phase II (KMG-II): from individual species to whole genera.</title>
        <authorList>
            <person name="Goeker M."/>
        </authorList>
    </citation>
    <scope>NUCLEOTIDE SEQUENCE [LARGE SCALE GENOMIC DNA]</scope>
    <source>
        <strain evidence="3 4">DSM 5822</strain>
    </source>
</reference>
<dbReference type="PROSITE" id="PS51257">
    <property type="entry name" value="PROKAR_LIPOPROTEIN"/>
    <property type="match status" value="1"/>
</dbReference>
<dbReference type="InterPro" id="IPR016187">
    <property type="entry name" value="CTDL_fold"/>
</dbReference>
<dbReference type="RefSeq" id="WP_107866450.1">
    <property type="nucleotide sequence ID" value="NZ_QAON01000014.1"/>
</dbReference>
<dbReference type="PANTHER" id="PTHR22803">
    <property type="entry name" value="MANNOSE, PHOSPHOLIPASE, LECTIN RECEPTOR RELATED"/>
    <property type="match status" value="1"/>
</dbReference>
<accession>A0A2T5IW88</accession>
<name>A0A2T5IW88_9GAMM</name>
<dbReference type="SUPFAM" id="SSF56436">
    <property type="entry name" value="C-type lectin-like"/>
    <property type="match status" value="3"/>
</dbReference>
<sequence>MRLSKSLHAIPTLKLALSSCLALSIAACNNNDESSSNLAATLAQKTPLAGEPMVVAGTSTKVPHYAKMGPLQQATIAVYDPMDQGVALAKGTTGADGSFQLTLLKPLPELRPLILRAEGGTDIDPDDNPSTANTPIANQGFLHAIVFAEDLLGNNSIIISPVTELVYQRLEAMIGTLSPLELRQALDDMAAQLLNSDINGNTITNYQDVLAFNPSDMSMHNKLYVPFSKYHSPLASGKSFIEALRENDAAKSNYAAELLGASAPNINIQETNIANNVKLDIYVSGDGTLESGLFKTGTRRNSEGIYKIAVPRSLKEEYALTVKPDAGRKIVSWVGCSSISTDRTTCLVKPDQSKSVYAVLAAEPLFKPEVKSHTNIPLNSDVVISDNAGIMTISTRNAAMGAGLAQLSNGVIMSLPYLPHPLIKITEMVSVNKLDSGTEVQFKFIDQQVTDVLNRASFYSTPEFKPQIGLDDIISVTMINDKTILKDPKVSVTDSNFENSTANTNSQTGIVPKYRDRSGGKHLVKKAWELVIHKNKCVIYADETPPTTPPVIPNDPKNDTVWTSALRAADGECHNKTLIYKPYNQYARDFNLAAKSNTDGTNANHAQFANMRYMQHMDPKTLANTPLYLISGNKKQGETMRTAAAWTWAEGVGPVLKIRNNVFLARKSDGRSGFELLSFEKHRKPQGELYTVADFKCKQGTRCSLKDAELPKMRTYKQATANPWYFGPNDPIPSPYKNAVDVNNLYNLLGSDGLALDLPFKRFPWLSVGIGAKLGFGMSVDYFFDYSILDAMAAFKLIPEVAVEPRLELNLKAGKNTSDWKKKDTEKPKLELTMLRFNIGYPVLGPVASILRPDVTLNAGIEFGGEAKIYAAYTRGVKAKMGVDAYYNADLVWDGCCLPETRVDKRLDFPRGFETYKSQFELGIEGQLYAEPYLEMRLEGSVTGVGENLANVALRGFLNANIGFEAGVAVAPINKPGDQVNEDIDRIANEYKTRIGQELVYQEQLTARGCLSKSTWELLSCLNQANSYARSFASTTSLDTELAKYNKSIADAPTEVVEAQAAKMHSLYDKNYGGDFVDKVLDGSYNKSTKVSCKFGLKLGLDAGYRATATINTKNIKFVGDWIGEEMSLTLFEQRWPVKLQFIDDFNEKLAECEEADKPEPDDTAEEGTNTITWQTNSATGNQYALILCGSWDDCQAQANQVGAHLVTIGSEAENKWVSDKFVPNGNKSAWIGLNDKDQEGDFKWDTEEELNYTNWNSGEPNNVNNEDVVSMIGGGKWNDNSTEDDSVNRAVIERSKDILDWKLNNQNSKAYVVVECGNWQQCQDKARTMGANLATISNADENKWLVDNMLNGKSAWIGFNDIQQEGNFKWISGETTNYSNWNSGEPNNAGNEDAVVMLSNGRWNDDAVTNNNVGRAIFERLQPNWKFNATTKNSYAIIDCGSWLDCQAKAQSVGANLVTINDQDEQTWLHDNFPSTTKYWIGLTDKDQEGNWKWISGETPSYTNWNFGEPNNVGDEDYAETVENGRWNDAMLSNTTISKAVIEK</sequence>
<feature type="domain" description="C-type lectin" evidence="2">
    <location>
        <begin position="1447"/>
        <end position="1530"/>
    </location>
</feature>
<dbReference type="InterPro" id="IPR001304">
    <property type="entry name" value="C-type_lectin-like"/>
</dbReference>
<dbReference type="Proteomes" id="UP000244223">
    <property type="component" value="Unassembled WGS sequence"/>
</dbReference>
<dbReference type="InterPro" id="IPR016186">
    <property type="entry name" value="C-type_lectin-like/link_sf"/>
</dbReference>
<comment type="caution">
    <text evidence="3">The sequence shown here is derived from an EMBL/GenBank/DDBJ whole genome shotgun (WGS) entry which is preliminary data.</text>
</comment>
<feature type="signal peptide" evidence="1">
    <location>
        <begin position="1"/>
        <end position="22"/>
    </location>
</feature>
<evidence type="ECO:0000256" key="1">
    <source>
        <dbReference type="SAM" id="SignalP"/>
    </source>
</evidence>
<proteinExistence type="predicted"/>
<dbReference type="PROSITE" id="PS50041">
    <property type="entry name" value="C_TYPE_LECTIN_2"/>
    <property type="match status" value="3"/>
</dbReference>
<gene>
    <name evidence="3" type="ORF">C8N29_1144</name>
</gene>
<evidence type="ECO:0000259" key="2">
    <source>
        <dbReference type="PROSITE" id="PS50041"/>
    </source>
</evidence>
<dbReference type="InterPro" id="IPR050111">
    <property type="entry name" value="C-type_lectin/snaclec_domain"/>
</dbReference>
<dbReference type="Gene3D" id="3.10.100.10">
    <property type="entry name" value="Mannose-Binding Protein A, subunit A"/>
    <property type="match status" value="3"/>
</dbReference>
<dbReference type="OrthoDB" id="663332at2"/>
<feature type="domain" description="C-type lectin" evidence="2">
    <location>
        <begin position="1323"/>
        <end position="1406"/>
    </location>
</feature>
<dbReference type="CDD" id="cd03603">
    <property type="entry name" value="CLECT_VCBS"/>
    <property type="match status" value="3"/>
</dbReference>
<evidence type="ECO:0000313" key="3">
    <source>
        <dbReference type="EMBL" id="PTQ88146.1"/>
    </source>
</evidence>
<feature type="domain" description="C-type lectin" evidence="2">
    <location>
        <begin position="1195"/>
        <end position="1280"/>
    </location>
</feature>
<feature type="chain" id="PRO_5030556918" evidence="1">
    <location>
        <begin position="23"/>
        <end position="1545"/>
    </location>
</feature>
<dbReference type="Pfam" id="PF00059">
    <property type="entry name" value="Lectin_C"/>
    <property type="match status" value="3"/>
</dbReference>
<dbReference type="EMBL" id="QAON01000014">
    <property type="protein sequence ID" value="PTQ88146.1"/>
    <property type="molecule type" value="Genomic_DNA"/>
</dbReference>
<dbReference type="InterPro" id="IPR034007">
    <property type="entry name" value="CTLD_bac"/>
</dbReference>
<keyword evidence="4" id="KW-1185">Reference proteome</keyword>
<dbReference type="SMART" id="SM00034">
    <property type="entry name" value="CLECT"/>
    <property type="match status" value="3"/>
</dbReference>
<organism evidence="3 4">
    <name type="scientific">Agitococcus lubricus</name>
    <dbReference type="NCBI Taxonomy" id="1077255"/>
    <lineage>
        <taxon>Bacteria</taxon>
        <taxon>Pseudomonadati</taxon>
        <taxon>Pseudomonadota</taxon>
        <taxon>Gammaproteobacteria</taxon>
        <taxon>Moraxellales</taxon>
        <taxon>Moraxellaceae</taxon>
        <taxon>Agitococcus</taxon>
    </lineage>
</organism>
<protein>
    <submittedName>
        <fullName evidence="3">Lectin-like protein</fullName>
    </submittedName>
</protein>